<dbReference type="EMBL" id="JJMM01000002">
    <property type="protein sequence ID" value="KDR96591.1"/>
    <property type="molecule type" value="Genomic_DNA"/>
</dbReference>
<proteinExistence type="predicted"/>
<dbReference type="AlphaFoldDB" id="A0A069RHX4"/>
<dbReference type="OrthoDB" id="9808130at2"/>
<name>A0A069RHX4_PEPLI</name>
<dbReference type="eggNOG" id="ENOG5032YCK">
    <property type="taxonomic scope" value="Bacteria"/>
</dbReference>
<dbReference type="InterPro" id="IPR011008">
    <property type="entry name" value="Dimeric_a/b-barrel"/>
</dbReference>
<dbReference type="Proteomes" id="UP000027946">
    <property type="component" value="Unassembled WGS sequence"/>
</dbReference>
<gene>
    <name evidence="2" type="ORF">CLIT_2c01970</name>
</gene>
<accession>A0A069RHX4</accession>
<evidence type="ECO:0000313" key="3">
    <source>
        <dbReference type="Proteomes" id="UP000027946"/>
    </source>
</evidence>
<dbReference type="PANTHER" id="PTHR37832">
    <property type="entry name" value="BLL2683 PROTEIN"/>
    <property type="match status" value="1"/>
</dbReference>
<organism evidence="2 3">
    <name type="scientific">Peptoclostridium litorale DSM 5388</name>
    <dbReference type="NCBI Taxonomy" id="1121324"/>
    <lineage>
        <taxon>Bacteria</taxon>
        <taxon>Bacillati</taxon>
        <taxon>Bacillota</taxon>
        <taxon>Clostridia</taxon>
        <taxon>Peptostreptococcales</taxon>
        <taxon>Peptoclostridiaceae</taxon>
        <taxon>Peptoclostridium</taxon>
    </lineage>
</organism>
<dbReference type="PROSITE" id="PS51502">
    <property type="entry name" value="S_R_A_B_BARREL"/>
    <property type="match status" value="1"/>
</dbReference>
<evidence type="ECO:0000259" key="1">
    <source>
        <dbReference type="PROSITE" id="PS51502"/>
    </source>
</evidence>
<dbReference type="PANTHER" id="PTHR37832:SF1">
    <property type="entry name" value="STRESS-RESPONSE A_B BARREL DOMAIN-CONTAINING PROTEIN"/>
    <property type="match status" value="1"/>
</dbReference>
<protein>
    <recommendedName>
        <fullName evidence="1">Stress-response A/B barrel domain-containing protein</fullName>
    </recommendedName>
</protein>
<dbReference type="RefSeq" id="WP_038261084.1">
    <property type="nucleotide sequence ID" value="NZ_FSRH01000001.1"/>
</dbReference>
<comment type="caution">
    <text evidence="2">The sequence shown here is derived from an EMBL/GenBank/DDBJ whole genome shotgun (WGS) entry which is preliminary data.</text>
</comment>
<reference evidence="2 3" key="1">
    <citation type="submission" date="2014-03" db="EMBL/GenBank/DDBJ databases">
        <title>Genome sequence of Clostridium litorale W6, DSM 5388.</title>
        <authorList>
            <person name="Poehlein A."/>
            <person name="Jagirdar A."/>
            <person name="Khonsari B."/>
            <person name="Chibani C.M."/>
            <person name="Gutierrez Gutierrez D.A."/>
            <person name="Davydova E."/>
            <person name="Alghaithi H.S."/>
            <person name="Nair K.P."/>
            <person name="Dhamotharan K."/>
            <person name="Chandran L."/>
            <person name="G W."/>
            <person name="Daniel R."/>
        </authorList>
    </citation>
    <scope>NUCLEOTIDE SEQUENCE [LARGE SCALE GENOMIC DNA]</scope>
    <source>
        <strain evidence="2 3">W6</strain>
    </source>
</reference>
<dbReference type="Pfam" id="PF07876">
    <property type="entry name" value="Dabb"/>
    <property type="match status" value="1"/>
</dbReference>
<feature type="domain" description="Stress-response A/B barrel" evidence="1">
    <location>
        <begin position="2"/>
        <end position="99"/>
    </location>
</feature>
<dbReference type="SMART" id="SM00886">
    <property type="entry name" value="Dabb"/>
    <property type="match status" value="1"/>
</dbReference>
<dbReference type="SUPFAM" id="SSF54909">
    <property type="entry name" value="Dimeric alpha+beta barrel"/>
    <property type="match status" value="1"/>
</dbReference>
<evidence type="ECO:0000313" key="2">
    <source>
        <dbReference type="EMBL" id="KDR96591.1"/>
    </source>
</evidence>
<dbReference type="STRING" id="1121324.CLIT_2c01970"/>
<sequence length="101" mass="11373">MIRHIVMWKLKESAEGSSKIENAKKIKSELEALKSVIDEIEEIEVGINSSYAPDGNFDAVLSMTCSDFDALKRYAAHPAHQEIVQFMKKIVESRSAVDFEV</sequence>
<dbReference type="InterPro" id="IPR013097">
    <property type="entry name" value="Dabb"/>
</dbReference>
<dbReference type="Gene3D" id="3.30.70.100">
    <property type="match status" value="1"/>
</dbReference>
<keyword evidence="3" id="KW-1185">Reference proteome</keyword>